<gene>
    <name evidence="3" type="ORF">EV696_13211</name>
</gene>
<organism evidence="3 4">
    <name type="scientific">Permianibacter aggregans</name>
    <dbReference type="NCBI Taxonomy" id="1510150"/>
    <lineage>
        <taxon>Bacteria</taxon>
        <taxon>Pseudomonadati</taxon>
        <taxon>Pseudomonadota</taxon>
        <taxon>Gammaproteobacteria</taxon>
        <taxon>Pseudomonadales</taxon>
        <taxon>Pseudomonadaceae</taxon>
        <taxon>Permianibacter</taxon>
    </lineage>
</organism>
<dbReference type="Pfam" id="PF00571">
    <property type="entry name" value="CBS"/>
    <property type="match status" value="2"/>
</dbReference>
<dbReference type="Proteomes" id="UP000295375">
    <property type="component" value="Unassembled WGS sequence"/>
</dbReference>
<dbReference type="InterPro" id="IPR018490">
    <property type="entry name" value="cNMP-bd_dom_sf"/>
</dbReference>
<reference evidence="3 4" key="1">
    <citation type="submission" date="2019-03" db="EMBL/GenBank/DDBJ databases">
        <title>Genomic Encyclopedia of Type Strains, Phase IV (KMG-IV): sequencing the most valuable type-strain genomes for metagenomic binning, comparative biology and taxonomic classification.</title>
        <authorList>
            <person name="Goeker M."/>
        </authorList>
    </citation>
    <scope>NUCLEOTIDE SEQUENCE [LARGE SCALE GENOMIC DNA]</scope>
    <source>
        <strain evidence="3 4">DSM 103792</strain>
    </source>
</reference>
<feature type="domain" description="Cyclic nucleotide-binding" evidence="2">
    <location>
        <begin position="11"/>
        <end position="112"/>
    </location>
</feature>
<dbReference type="InterPro" id="IPR014710">
    <property type="entry name" value="RmlC-like_jellyroll"/>
</dbReference>
<dbReference type="Gene3D" id="2.60.120.10">
    <property type="entry name" value="Jelly Rolls"/>
    <property type="match status" value="1"/>
</dbReference>
<dbReference type="AlphaFoldDB" id="A0A4R6UDM2"/>
<evidence type="ECO:0000256" key="1">
    <source>
        <dbReference type="ARBA" id="ARBA00023122"/>
    </source>
</evidence>
<dbReference type="Pfam" id="PF00027">
    <property type="entry name" value="cNMP_binding"/>
    <property type="match status" value="1"/>
</dbReference>
<dbReference type="InterPro" id="IPR018821">
    <property type="entry name" value="DUF294_put_nucleoTrafse_sb-bd"/>
</dbReference>
<dbReference type="SUPFAM" id="SSF54631">
    <property type="entry name" value="CBS-domain pair"/>
    <property type="match status" value="1"/>
</dbReference>
<dbReference type="OrthoDB" id="9808528at2"/>
<dbReference type="InterPro" id="IPR051257">
    <property type="entry name" value="Diverse_CBS-Domain"/>
</dbReference>
<dbReference type="RefSeq" id="WP_133593770.1">
    <property type="nucleotide sequence ID" value="NZ_CP037953.1"/>
</dbReference>
<dbReference type="Gene3D" id="3.10.580.10">
    <property type="entry name" value="CBS-domain"/>
    <property type="match status" value="1"/>
</dbReference>
<keyword evidence="4" id="KW-1185">Reference proteome</keyword>
<sequence length="598" mass="67165">MISEFDFSEAPFSFLTAEQQSLLRRHLSLEYFPAGTIIVKVESAAPGLYRVMKGHVLAFQHQAQGRQLFSDYHEGDLFAAYGLPEQRAHYEYQAAEDSICYLLNRDVFLQLLDENSALQAWFSGALEHKSRGIQQRDDLPELAGMMLSRVGEIRLHQPVWVNAHATIREVTEKMQAADADAALAVIGSDTGIVTRTDLLRALTQHNLSPDSAIGPIASYPLIAVREEDFLMQALLTMTRHRIDRVAVTHEDGVMSLLGMNEILSHFSTHSHVITLRIARAQQLSDLTAIASDMHRLTATLYQHGVHMQALGELIGALNAQLMERVFTLTFPVDWQDDCCLLALGSEGRHEQLLRTDQDNALVLARDPDTALVQAAEAFSAALLQLGFPPCPGQIMVNNPYWRRTTEKWSESIFRWAEQGEAEAFMHLGLLSDARAVAGNASLLNPIEQTMKQLASNKIFLRAIVAEALAFQSAFTIFGRLRSDRSGIDLKKGGIFPLVHGIRVLALEAGIRTSSSFDRIERLRELNILRSKTAANLKQALSVLMRLRLNQQLSDYRFAEAPDNAVYPERMRYLDRELLRDALRVVEQLKELLKSRFQL</sequence>
<dbReference type="CDD" id="cd00038">
    <property type="entry name" value="CAP_ED"/>
    <property type="match status" value="1"/>
</dbReference>
<dbReference type="Pfam" id="PF10335">
    <property type="entry name" value="DUF294_C"/>
    <property type="match status" value="1"/>
</dbReference>
<dbReference type="EMBL" id="SNYM01000032">
    <property type="protein sequence ID" value="TDQ43199.1"/>
    <property type="molecule type" value="Genomic_DNA"/>
</dbReference>
<proteinExistence type="predicted"/>
<dbReference type="Pfam" id="PF03445">
    <property type="entry name" value="DUF294"/>
    <property type="match status" value="1"/>
</dbReference>
<dbReference type="PROSITE" id="PS50042">
    <property type="entry name" value="CNMP_BINDING_3"/>
    <property type="match status" value="1"/>
</dbReference>
<dbReference type="CDD" id="cd05401">
    <property type="entry name" value="NT_GlnE_GlnD_like"/>
    <property type="match status" value="1"/>
</dbReference>
<dbReference type="InterPro" id="IPR005105">
    <property type="entry name" value="GlnD_Uridyltrans_N"/>
</dbReference>
<name>A0A4R6UDM2_9GAMM</name>
<comment type="caution">
    <text evidence="3">The sequence shown here is derived from an EMBL/GenBank/DDBJ whole genome shotgun (WGS) entry which is preliminary data.</text>
</comment>
<dbReference type="InterPro" id="IPR000595">
    <property type="entry name" value="cNMP-bd_dom"/>
</dbReference>
<keyword evidence="1" id="KW-0129">CBS domain</keyword>
<protein>
    <submittedName>
        <fullName evidence="3">CBS domain-containing protein</fullName>
    </submittedName>
</protein>
<dbReference type="PANTHER" id="PTHR43080">
    <property type="entry name" value="CBS DOMAIN-CONTAINING PROTEIN CBSX3, MITOCHONDRIAL"/>
    <property type="match status" value="1"/>
</dbReference>
<evidence type="ECO:0000313" key="3">
    <source>
        <dbReference type="EMBL" id="TDQ43199.1"/>
    </source>
</evidence>
<dbReference type="GO" id="GO:0008773">
    <property type="term" value="F:[protein-PII] uridylyltransferase activity"/>
    <property type="evidence" value="ECO:0007669"/>
    <property type="project" value="InterPro"/>
</dbReference>
<dbReference type="InterPro" id="IPR000644">
    <property type="entry name" value="CBS_dom"/>
</dbReference>
<accession>A0A4R6UDM2</accession>
<evidence type="ECO:0000259" key="2">
    <source>
        <dbReference type="PROSITE" id="PS50042"/>
    </source>
</evidence>
<evidence type="ECO:0000313" key="4">
    <source>
        <dbReference type="Proteomes" id="UP000295375"/>
    </source>
</evidence>
<dbReference type="SUPFAM" id="SSF51206">
    <property type="entry name" value="cAMP-binding domain-like"/>
    <property type="match status" value="1"/>
</dbReference>
<dbReference type="PANTHER" id="PTHR43080:SF2">
    <property type="entry name" value="CBS DOMAIN-CONTAINING PROTEIN"/>
    <property type="match status" value="1"/>
</dbReference>
<dbReference type="InterPro" id="IPR046342">
    <property type="entry name" value="CBS_dom_sf"/>
</dbReference>